<keyword evidence="5" id="KW-1185">Reference proteome</keyword>
<feature type="region of interest" description="Disordered" evidence="1">
    <location>
        <begin position="299"/>
        <end position="324"/>
    </location>
</feature>
<dbReference type="Pfam" id="PF20152">
    <property type="entry name" value="DUF6534"/>
    <property type="match status" value="1"/>
</dbReference>
<keyword evidence="2" id="KW-0472">Membrane</keyword>
<feature type="transmembrane region" description="Helical" evidence="2">
    <location>
        <begin position="170"/>
        <end position="192"/>
    </location>
</feature>
<gene>
    <name evidence="4" type="ORF">QCA50_005767</name>
</gene>
<name>A0AAW0GAQ5_9APHY</name>
<reference evidence="4 5" key="1">
    <citation type="submission" date="2022-09" db="EMBL/GenBank/DDBJ databases">
        <authorList>
            <person name="Palmer J.M."/>
        </authorList>
    </citation>
    <scope>NUCLEOTIDE SEQUENCE [LARGE SCALE GENOMIC DNA]</scope>
    <source>
        <strain evidence="4 5">DSM 7382</strain>
    </source>
</reference>
<organism evidence="4 5">
    <name type="scientific">Cerrena zonata</name>
    <dbReference type="NCBI Taxonomy" id="2478898"/>
    <lineage>
        <taxon>Eukaryota</taxon>
        <taxon>Fungi</taxon>
        <taxon>Dikarya</taxon>
        <taxon>Basidiomycota</taxon>
        <taxon>Agaricomycotina</taxon>
        <taxon>Agaricomycetes</taxon>
        <taxon>Polyporales</taxon>
        <taxon>Cerrenaceae</taxon>
        <taxon>Cerrena</taxon>
    </lineage>
</organism>
<dbReference type="InterPro" id="IPR045339">
    <property type="entry name" value="DUF6534"/>
</dbReference>
<feature type="transmembrane region" description="Helical" evidence="2">
    <location>
        <begin position="121"/>
        <end position="150"/>
    </location>
</feature>
<protein>
    <recommendedName>
        <fullName evidence="3">DUF6534 domain-containing protein</fullName>
    </recommendedName>
</protein>
<evidence type="ECO:0000259" key="3">
    <source>
        <dbReference type="Pfam" id="PF20152"/>
    </source>
</evidence>
<keyword evidence="2" id="KW-1133">Transmembrane helix</keyword>
<dbReference type="EMBL" id="JASBNA010000006">
    <property type="protein sequence ID" value="KAK7690668.1"/>
    <property type="molecule type" value="Genomic_DNA"/>
</dbReference>
<proteinExistence type="predicted"/>
<dbReference type="PANTHER" id="PTHR40465">
    <property type="entry name" value="CHROMOSOME 1, WHOLE GENOME SHOTGUN SEQUENCE"/>
    <property type="match status" value="1"/>
</dbReference>
<keyword evidence="2" id="KW-0812">Transmembrane</keyword>
<evidence type="ECO:0000313" key="4">
    <source>
        <dbReference type="EMBL" id="KAK7690668.1"/>
    </source>
</evidence>
<feature type="transmembrane region" description="Helical" evidence="2">
    <location>
        <begin position="45"/>
        <end position="69"/>
    </location>
</feature>
<feature type="transmembrane region" description="Helical" evidence="2">
    <location>
        <begin position="12"/>
        <end position="33"/>
    </location>
</feature>
<evidence type="ECO:0000256" key="2">
    <source>
        <dbReference type="SAM" id="Phobius"/>
    </source>
</evidence>
<evidence type="ECO:0000256" key="1">
    <source>
        <dbReference type="SAM" id="MobiDB-lite"/>
    </source>
</evidence>
<comment type="caution">
    <text evidence="4">The sequence shown here is derived from an EMBL/GenBank/DDBJ whole genome shotgun (WGS) entry which is preliminary data.</text>
</comment>
<feature type="transmembrane region" description="Helical" evidence="2">
    <location>
        <begin position="213"/>
        <end position="232"/>
    </location>
</feature>
<feature type="domain" description="DUF6534" evidence="3">
    <location>
        <begin position="177"/>
        <end position="263"/>
    </location>
</feature>
<feature type="transmembrane region" description="Helical" evidence="2">
    <location>
        <begin position="89"/>
        <end position="109"/>
    </location>
</feature>
<sequence length="324" mass="36277">MTAFNDTPGAMLIGQMIAVFLYGLATLQSYIYFVRYPRDTKELKIWVGSMWLIDTLNVILVCYGIYMILYGSSFPNHDNPMTDQGKKSFDIATGLNVLVAILVQCFFVKRIYQLCEDRVKYWVTAALSILIMIHISLSFYAIVTVLKALAPAEEIVRAELPLNSLVLSTILPYTLAAVVSDASIAVALILLLRNQRTEFESLNSILSRGINFVLTRFVLVSVVAIIRLITFVRLPETMWFAVSDFAMGKLYFNSLLAILNARHPQQKYPITQSSEEGVLTSVLQIEGLGFISTTDSRQQAHSDIERQEKGADQTGEHHSVVHAV</sequence>
<accession>A0AAW0GAQ5</accession>
<dbReference type="Proteomes" id="UP001385951">
    <property type="component" value="Unassembled WGS sequence"/>
</dbReference>
<evidence type="ECO:0000313" key="5">
    <source>
        <dbReference type="Proteomes" id="UP001385951"/>
    </source>
</evidence>
<dbReference type="PANTHER" id="PTHR40465:SF1">
    <property type="entry name" value="DUF6534 DOMAIN-CONTAINING PROTEIN"/>
    <property type="match status" value="1"/>
</dbReference>
<dbReference type="AlphaFoldDB" id="A0AAW0GAQ5"/>